<gene>
    <name evidence="2" type="ORF">SSLN_LOCUS15250</name>
</gene>
<name>A0A183TFJ9_SCHSO</name>
<dbReference type="WBParaSite" id="SSLN_0001581801-mRNA-1">
    <property type="protein sequence ID" value="SSLN_0001581801-mRNA-1"/>
    <property type="gene ID" value="SSLN_0001581801"/>
</dbReference>
<organism evidence="4">
    <name type="scientific">Schistocephalus solidus</name>
    <name type="common">Tapeworm</name>
    <dbReference type="NCBI Taxonomy" id="70667"/>
    <lineage>
        <taxon>Eukaryota</taxon>
        <taxon>Metazoa</taxon>
        <taxon>Spiralia</taxon>
        <taxon>Lophotrochozoa</taxon>
        <taxon>Platyhelminthes</taxon>
        <taxon>Cestoda</taxon>
        <taxon>Eucestoda</taxon>
        <taxon>Diphyllobothriidea</taxon>
        <taxon>Diphyllobothriidae</taxon>
        <taxon>Schistocephalus</taxon>
    </lineage>
</organism>
<dbReference type="EMBL" id="UYSU01039735">
    <property type="protein sequence ID" value="VDM01636.1"/>
    <property type="molecule type" value="Genomic_DNA"/>
</dbReference>
<dbReference type="AlphaFoldDB" id="A0A183TFJ9"/>
<evidence type="ECO:0000313" key="2">
    <source>
        <dbReference type="EMBL" id="VDM01636.1"/>
    </source>
</evidence>
<sequence>MAESKRPRLPRHISAKPERETTTSVPPITLDAVGPKTINETINPRKKSQLVKPSTSSAIDSLTKTTDYNSLPSAPGASQESGKTGHEQASALPSPANSVRAINNLANDTPMVDTNQIDREKCIIIQGLPESCAITSSERVSDDLVLFQDLLNIILESSWQKK</sequence>
<reference evidence="4" key="1">
    <citation type="submission" date="2016-06" db="UniProtKB">
        <authorList>
            <consortium name="WormBaseParasite"/>
        </authorList>
    </citation>
    <scope>IDENTIFICATION</scope>
</reference>
<protein>
    <submittedName>
        <fullName evidence="2 4">Uncharacterized protein</fullName>
    </submittedName>
</protein>
<proteinExistence type="predicted"/>
<keyword evidence="3" id="KW-1185">Reference proteome</keyword>
<evidence type="ECO:0000256" key="1">
    <source>
        <dbReference type="SAM" id="MobiDB-lite"/>
    </source>
</evidence>
<reference evidence="2 3" key="2">
    <citation type="submission" date="2018-11" db="EMBL/GenBank/DDBJ databases">
        <authorList>
            <consortium name="Pathogen Informatics"/>
        </authorList>
    </citation>
    <scope>NUCLEOTIDE SEQUENCE [LARGE SCALE GENOMIC DNA]</scope>
    <source>
        <strain evidence="2 3">NST_G2</strain>
    </source>
</reference>
<evidence type="ECO:0000313" key="3">
    <source>
        <dbReference type="Proteomes" id="UP000275846"/>
    </source>
</evidence>
<dbReference type="Proteomes" id="UP000275846">
    <property type="component" value="Unassembled WGS sequence"/>
</dbReference>
<feature type="compositionally biased region" description="Polar residues" evidence="1">
    <location>
        <begin position="51"/>
        <end position="82"/>
    </location>
</feature>
<evidence type="ECO:0000313" key="4">
    <source>
        <dbReference type="WBParaSite" id="SSLN_0001581801-mRNA-1"/>
    </source>
</evidence>
<feature type="region of interest" description="Disordered" evidence="1">
    <location>
        <begin position="1"/>
        <end position="96"/>
    </location>
</feature>
<accession>A0A183TFJ9</accession>